<dbReference type="InterPro" id="IPR024079">
    <property type="entry name" value="MetalloPept_cat_dom_sf"/>
</dbReference>
<dbReference type="PANTHER" id="PTHR47466:SF1">
    <property type="entry name" value="METALLOPROTEASE MEP1 (AFU_ORTHOLOGUE AFUA_1G07730)-RELATED"/>
    <property type="match status" value="1"/>
</dbReference>
<feature type="compositionally biased region" description="Pro residues" evidence="9">
    <location>
        <begin position="814"/>
        <end position="838"/>
    </location>
</feature>
<gene>
    <name evidence="11" type="ORF">Vretimale_17674</name>
</gene>
<dbReference type="AlphaFoldDB" id="A0A8J4GTF6"/>
<evidence type="ECO:0000256" key="2">
    <source>
        <dbReference type="ARBA" id="ARBA00022670"/>
    </source>
</evidence>
<sequence length="1017" mass="109857">MSSASVTIILRNILNCCILLFSHPLLTASGVHSEGHRWTSHTLRQLGVNNISPAVAVGVEEPSTGRYTTPPPLGYPVPPPRLRRPDRATYQSDAESLSSYDAQLLIDQASTVSSIAYLLFSAATPLSEVEGSSRALLPYLRPNVLRAFISQAGLCSSALADQLYDISLSLYGTARLKACHYDLFLALNSTFTWVRYNIPLSPQHIPGQPNATVLWLDASAISDTNFAAAVLNALLTGQGGLTVAATTVSEQCGLGVSEFAALVPRIASVLKQLHGHLQDLQHLAKARLHGSPKMPQKSKSSTYNSGDGGPSASGRRRAASQQAVTSSTESSDMRKRLDSRKNGDDNGDGSLHLRRALLAVPQANSFYNAPPAGFIAQPPAAMPKVLIGLVFHVMLYKDGNGTGPYKYKMAPSYVERMVQVVNYMSKPTNIEFFVKEVRNNATMYPYLLLKDRKAWLQIGNADCSGPKLDCFITSDFVPRTVSDFPRSINIYVANDLTAKKGILGYAFVPGSDTLPSQGFVYISWDQVSAHGANSDTLYNDGPNTLLHELFHHLGLLHPFDKPMDESSSSYASSGICIDGDEVKDTPTTKGPIVDSSFIFPRATAYCLELFWGQYGGDWTATYDRWSSTLGIPDQDINAWADSCPKSPGYDELGNYMTYNTPVCFAALGHFTKEQAQRAHYMTAELNPVMYGWGQYYASRQASAPATYPAMLPQGPPEPVTFISKDSSGCTTTSNGACTCMAVWQLGSRMYTYCARTDSADVVLRCQVANPDACPECAALPPGQQCILPCAGDPRLCKASSAPIGAALSGAVSRPPQPRPPRPRPPSPPPRPPPPPPLALPLNCTKSIRNCTCRSRWVYNGKLGAYCSSYSGAVLMCLVTPSCPTFWSAPIQACNPALRADNCSISSSRLIPDTPAQEKPPGLPPSIPQQPDDANVTQEASQNPLPPAMLTKVEALPPPQNRNNSPIISEGSQPQQQMMPVSPNAEQPLAVPQQPRQRPSGRPRRPGFPSPPLGLRRS</sequence>
<feature type="compositionally biased region" description="Polar residues" evidence="9">
    <location>
        <begin position="321"/>
        <end position="330"/>
    </location>
</feature>
<feature type="compositionally biased region" description="Polar residues" evidence="9">
    <location>
        <begin position="960"/>
        <end position="971"/>
    </location>
</feature>
<feature type="region of interest" description="Disordered" evidence="9">
    <location>
        <begin position="287"/>
        <end position="349"/>
    </location>
</feature>
<evidence type="ECO:0000313" key="12">
    <source>
        <dbReference type="Proteomes" id="UP000722791"/>
    </source>
</evidence>
<feature type="region of interest" description="Disordered" evidence="9">
    <location>
        <begin position="908"/>
        <end position="1017"/>
    </location>
</feature>
<evidence type="ECO:0000256" key="3">
    <source>
        <dbReference type="ARBA" id="ARBA00022723"/>
    </source>
</evidence>
<keyword evidence="6" id="KW-0862">Zinc</keyword>
<comment type="caution">
    <text evidence="11">The sequence shown here is derived from an EMBL/GenBank/DDBJ whole genome shotgun (WGS) entry which is preliminary data.</text>
</comment>
<keyword evidence="3" id="KW-0479">Metal-binding</keyword>
<dbReference type="PANTHER" id="PTHR47466">
    <property type="match status" value="1"/>
</dbReference>
<dbReference type="OrthoDB" id="536211at2759"/>
<dbReference type="GO" id="GO:0008237">
    <property type="term" value="F:metallopeptidase activity"/>
    <property type="evidence" value="ECO:0007669"/>
    <property type="project" value="UniProtKB-KW"/>
</dbReference>
<dbReference type="SUPFAM" id="SSF55486">
    <property type="entry name" value="Metalloproteases ('zincins'), catalytic domain"/>
    <property type="match status" value="1"/>
</dbReference>
<proteinExistence type="inferred from homology"/>
<dbReference type="InterPro" id="IPR008754">
    <property type="entry name" value="Peptidase_M43"/>
</dbReference>
<evidence type="ECO:0000256" key="1">
    <source>
        <dbReference type="ARBA" id="ARBA00008721"/>
    </source>
</evidence>
<feature type="chain" id="PRO_5043557393" evidence="10">
    <location>
        <begin position="29"/>
        <end position="1017"/>
    </location>
</feature>
<accession>A0A8J4GTF6</accession>
<evidence type="ECO:0000313" key="11">
    <source>
        <dbReference type="EMBL" id="GIM14791.1"/>
    </source>
</evidence>
<dbReference type="EMBL" id="BNCQ01000059">
    <property type="protein sequence ID" value="GIM14791.1"/>
    <property type="molecule type" value="Genomic_DNA"/>
</dbReference>
<evidence type="ECO:0000256" key="8">
    <source>
        <dbReference type="ARBA" id="ARBA00023157"/>
    </source>
</evidence>
<keyword evidence="5" id="KW-0378">Hydrolase</keyword>
<keyword evidence="4 10" id="KW-0732">Signal</keyword>
<evidence type="ECO:0000256" key="9">
    <source>
        <dbReference type="SAM" id="MobiDB-lite"/>
    </source>
</evidence>
<keyword evidence="7" id="KW-0482">Metalloprotease</keyword>
<evidence type="ECO:0000256" key="7">
    <source>
        <dbReference type="ARBA" id="ARBA00023049"/>
    </source>
</evidence>
<feature type="compositionally biased region" description="Basic and acidic residues" evidence="9">
    <location>
        <begin position="331"/>
        <end position="344"/>
    </location>
</feature>
<feature type="compositionally biased region" description="Pro residues" evidence="9">
    <location>
        <begin position="69"/>
        <end position="80"/>
    </location>
</feature>
<keyword evidence="2" id="KW-0645">Protease</keyword>
<organism evidence="11 12">
    <name type="scientific">Volvox reticuliferus</name>
    <dbReference type="NCBI Taxonomy" id="1737510"/>
    <lineage>
        <taxon>Eukaryota</taxon>
        <taxon>Viridiplantae</taxon>
        <taxon>Chlorophyta</taxon>
        <taxon>core chlorophytes</taxon>
        <taxon>Chlorophyceae</taxon>
        <taxon>CS clade</taxon>
        <taxon>Chlamydomonadales</taxon>
        <taxon>Volvocaceae</taxon>
        <taxon>Volvox</taxon>
    </lineage>
</organism>
<dbReference type="Gene3D" id="3.40.390.10">
    <property type="entry name" value="Collagenase (Catalytic Domain)"/>
    <property type="match status" value="1"/>
</dbReference>
<feature type="region of interest" description="Disordered" evidence="9">
    <location>
        <begin position="61"/>
        <end position="82"/>
    </location>
</feature>
<evidence type="ECO:0000256" key="6">
    <source>
        <dbReference type="ARBA" id="ARBA00022833"/>
    </source>
</evidence>
<evidence type="ECO:0000256" key="5">
    <source>
        <dbReference type="ARBA" id="ARBA00022801"/>
    </source>
</evidence>
<dbReference type="Proteomes" id="UP000722791">
    <property type="component" value="Unassembled WGS sequence"/>
</dbReference>
<feature type="region of interest" description="Disordered" evidence="9">
    <location>
        <begin position="807"/>
        <end position="838"/>
    </location>
</feature>
<feature type="signal peptide" evidence="10">
    <location>
        <begin position="1"/>
        <end position="28"/>
    </location>
</feature>
<evidence type="ECO:0000256" key="4">
    <source>
        <dbReference type="ARBA" id="ARBA00022729"/>
    </source>
</evidence>
<dbReference type="Pfam" id="PF05572">
    <property type="entry name" value="Peptidase_M43"/>
    <property type="match status" value="1"/>
</dbReference>
<dbReference type="GO" id="GO:0046872">
    <property type="term" value="F:metal ion binding"/>
    <property type="evidence" value="ECO:0007669"/>
    <property type="project" value="UniProtKB-KW"/>
</dbReference>
<comment type="similarity">
    <text evidence="1">Belongs to the peptidase M43B family.</text>
</comment>
<keyword evidence="8" id="KW-1015">Disulfide bond</keyword>
<evidence type="ECO:0000256" key="10">
    <source>
        <dbReference type="SAM" id="SignalP"/>
    </source>
</evidence>
<protein>
    <submittedName>
        <fullName evidence="11">Uncharacterized protein</fullName>
    </submittedName>
</protein>
<reference evidence="11" key="1">
    <citation type="journal article" date="2021" name="Proc. Natl. Acad. Sci. U.S.A.">
        <title>Three genomes in the algal genus Volvox reveal the fate of a haploid sex-determining region after a transition to homothallism.</title>
        <authorList>
            <person name="Yamamoto K."/>
            <person name="Hamaji T."/>
            <person name="Kawai-Toyooka H."/>
            <person name="Matsuzaki R."/>
            <person name="Takahashi F."/>
            <person name="Nishimura Y."/>
            <person name="Kawachi M."/>
            <person name="Noguchi H."/>
            <person name="Minakuchi Y."/>
            <person name="Umen J.G."/>
            <person name="Toyoda A."/>
            <person name="Nozaki H."/>
        </authorList>
    </citation>
    <scope>NUCLEOTIDE SEQUENCE</scope>
    <source>
        <strain evidence="11">NIES-3785</strain>
    </source>
</reference>
<name>A0A8J4GTF6_9CHLO</name>
<dbReference type="GO" id="GO:0006508">
    <property type="term" value="P:proteolysis"/>
    <property type="evidence" value="ECO:0007669"/>
    <property type="project" value="UniProtKB-KW"/>
</dbReference>